<dbReference type="KEGG" id="psti:SOO65_12560"/>
<evidence type="ECO:0000259" key="2">
    <source>
        <dbReference type="Pfam" id="PF00561"/>
    </source>
</evidence>
<keyword evidence="4" id="KW-1185">Reference proteome</keyword>
<dbReference type="GO" id="GO:0016787">
    <property type="term" value="F:hydrolase activity"/>
    <property type="evidence" value="ECO:0007669"/>
    <property type="project" value="UniProtKB-KW"/>
</dbReference>
<dbReference type="SUPFAM" id="SSF53474">
    <property type="entry name" value="alpha/beta-Hydrolases"/>
    <property type="match status" value="1"/>
</dbReference>
<sequence>MKIENEKWKVNGIELNVAQYGPKDGPPVILLHGFPENSKAIIEAFKDLAEKSLHIIAPDQRGYGVSDKPKEIKNYSLEILTKDMEELIQNMGLKDVTLVGHDWGGMVAWFLTNRRPDLVKKLIVINSPHYEIFKRNFLMNPVQLLKSSYIFLFLIPKLPEIVLNWDNFAVFKFFLHRSAHPKTDQLQEAWKQEGAITSMLNWYRAMIYNLRLPSRNIQVPTLLVWGEDDVFLQKEMALQSLHYCNDGKVKFIKNAGHWVHHQRIEEIIGEL</sequence>
<dbReference type="PRINTS" id="PR00412">
    <property type="entry name" value="EPOXHYDRLASE"/>
</dbReference>
<name>A0AAX4HJW1_9BACT</name>
<gene>
    <name evidence="3" type="ORF">SOO65_12560</name>
</gene>
<dbReference type="RefSeq" id="WP_321390372.1">
    <property type="nucleotide sequence ID" value="NZ_CP139487.1"/>
</dbReference>
<dbReference type="Pfam" id="PF00561">
    <property type="entry name" value="Abhydrolase_1"/>
    <property type="match status" value="1"/>
</dbReference>
<proteinExistence type="predicted"/>
<dbReference type="AlphaFoldDB" id="A0AAX4HJW1"/>
<dbReference type="EMBL" id="CP139487">
    <property type="protein sequence ID" value="WPU63520.1"/>
    <property type="molecule type" value="Genomic_DNA"/>
</dbReference>
<feature type="domain" description="AB hydrolase-1" evidence="2">
    <location>
        <begin position="26"/>
        <end position="262"/>
    </location>
</feature>
<dbReference type="InterPro" id="IPR029058">
    <property type="entry name" value="AB_hydrolase_fold"/>
</dbReference>
<evidence type="ECO:0000256" key="1">
    <source>
        <dbReference type="ARBA" id="ARBA00022801"/>
    </source>
</evidence>
<organism evidence="3 4">
    <name type="scientific">Peredibacter starrii</name>
    <dbReference type="NCBI Taxonomy" id="28202"/>
    <lineage>
        <taxon>Bacteria</taxon>
        <taxon>Pseudomonadati</taxon>
        <taxon>Bdellovibrionota</taxon>
        <taxon>Bacteriovoracia</taxon>
        <taxon>Bacteriovoracales</taxon>
        <taxon>Bacteriovoracaceae</taxon>
        <taxon>Peredibacter</taxon>
    </lineage>
</organism>
<dbReference type="InterPro" id="IPR000073">
    <property type="entry name" value="AB_hydrolase_1"/>
</dbReference>
<dbReference type="Proteomes" id="UP001324634">
    <property type="component" value="Chromosome"/>
</dbReference>
<reference evidence="3 4" key="1">
    <citation type="submission" date="2023-11" db="EMBL/GenBank/DDBJ databases">
        <title>Peredibacter starrii A3.12.</title>
        <authorList>
            <person name="Mitchell R.J."/>
        </authorList>
    </citation>
    <scope>NUCLEOTIDE SEQUENCE [LARGE SCALE GENOMIC DNA]</scope>
    <source>
        <strain evidence="3 4">A3.12</strain>
    </source>
</reference>
<protein>
    <submittedName>
        <fullName evidence="3">Alpha/beta hydrolase</fullName>
    </submittedName>
</protein>
<evidence type="ECO:0000313" key="4">
    <source>
        <dbReference type="Proteomes" id="UP001324634"/>
    </source>
</evidence>
<dbReference type="Gene3D" id="3.40.50.1820">
    <property type="entry name" value="alpha/beta hydrolase"/>
    <property type="match status" value="1"/>
</dbReference>
<dbReference type="PANTHER" id="PTHR43329">
    <property type="entry name" value="EPOXIDE HYDROLASE"/>
    <property type="match status" value="1"/>
</dbReference>
<dbReference type="InterPro" id="IPR000639">
    <property type="entry name" value="Epox_hydrolase-like"/>
</dbReference>
<keyword evidence="1 3" id="KW-0378">Hydrolase</keyword>
<dbReference type="PRINTS" id="PR00111">
    <property type="entry name" value="ABHYDROLASE"/>
</dbReference>
<accession>A0AAX4HJW1</accession>
<evidence type="ECO:0000313" key="3">
    <source>
        <dbReference type="EMBL" id="WPU63520.1"/>
    </source>
</evidence>